<dbReference type="Proteomes" id="UP000585474">
    <property type="component" value="Unassembled WGS sequence"/>
</dbReference>
<dbReference type="InterPro" id="IPR043128">
    <property type="entry name" value="Rev_trsase/Diguanyl_cyclase"/>
</dbReference>
<gene>
    <name evidence="3" type="ORF">Acr_26g0000100</name>
</gene>
<feature type="region of interest" description="Disordered" evidence="1">
    <location>
        <begin position="202"/>
        <end position="226"/>
    </location>
</feature>
<dbReference type="OrthoDB" id="427924at2759"/>
<dbReference type="GO" id="GO:0004523">
    <property type="term" value="F:RNA-DNA hybrid ribonuclease activity"/>
    <property type="evidence" value="ECO:0007669"/>
    <property type="project" value="InterPro"/>
</dbReference>
<dbReference type="SUPFAM" id="SSF56672">
    <property type="entry name" value="DNA/RNA polymerases"/>
    <property type="match status" value="1"/>
</dbReference>
<feature type="region of interest" description="Disordered" evidence="1">
    <location>
        <begin position="133"/>
        <end position="157"/>
    </location>
</feature>
<dbReference type="CDD" id="cd00303">
    <property type="entry name" value="retropepsin_like"/>
    <property type="match status" value="1"/>
</dbReference>
<dbReference type="PANTHER" id="PTHR48475:SF2">
    <property type="entry name" value="RIBONUCLEASE H"/>
    <property type="match status" value="1"/>
</dbReference>
<dbReference type="PANTHER" id="PTHR48475">
    <property type="entry name" value="RIBONUCLEASE H"/>
    <property type="match status" value="1"/>
</dbReference>
<dbReference type="CDD" id="cd01647">
    <property type="entry name" value="RT_LTR"/>
    <property type="match status" value="1"/>
</dbReference>
<keyword evidence="4" id="KW-1185">Reference proteome</keyword>
<dbReference type="GO" id="GO:0003676">
    <property type="term" value="F:nucleic acid binding"/>
    <property type="evidence" value="ECO:0007669"/>
    <property type="project" value="InterPro"/>
</dbReference>
<evidence type="ECO:0000313" key="4">
    <source>
        <dbReference type="Proteomes" id="UP000585474"/>
    </source>
</evidence>
<sequence>MLSSPFGSHGAPIRNGSSRLKRAHLAIHLKDEMNTGIPKVVIALDNNIQPKAVHTNLRVCTLGGIGVLSCQNPGHLAKLWTQRIDAIHTGTNAPITVDTLIRQTEPPFTDRVIKVKSKADKYIVAEELAEAKRRRQGRDHYKRKEPDTRRANYRDKGADSQLDQGYLRKYVVDCPCLGSLKRGYVDNRLTAGDIQTIHRGFGSGGCSSSSRKRHAREASGRDEEESILVDNGSSADILFILAFDKIKISQDRFHPFHTLLVGFGGSSMDLLGWIKLPLTLGMKSHQTTVWQDFIVVEFPSLYNAILGRPILRKIKVINSTYHLLMKFPTSTEIKMHPPNVEKTSFITKRGLYCYKVMPFGLKNVRATYQRLVNKMFSEMIGKTLVKSLKAADHIAHLEETFKKNKAFEWTDKSEVAFQQLKEYLGSPHLLTVPGMGEELILYLSMLPTTMSVELIREEDKVQKPPLKQIIQRPDTSRRLFKWSIELSEFYISYQQRMAIKTQASANFIAEFKYDTVSNPEVGDPKEKDQCDDFNKWKLFIDESSNQHGCGARLVLQNRLGEQMEYAIPIGFKATNNEAEYEALLSGLRVATKLRVESLDAYSDYQIVVKSKELITSPRISE</sequence>
<evidence type="ECO:0000259" key="2">
    <source>
        <dbReference type="Pfam" id="PF13456"/>
    </source>
</evidence>
<name>A0A7J0H0V2_9ERIC</name>
<dbReference type="Gene3D" id="3.30.420.10">
    <property type="entry name" value="Ribonuclease H-like superfamily/Ribonuclease H"/>
    <property type="match status" value="1"/>
</dbReference>
<dbReference type="InterPro" id="IPR043502">
    <property type="entry name" value="DNA/RNA_pol_sf"/>
</dbReference>
<dbReference type="AlphaFoldDB" id="A0A7J0H0V2"/>
<dbReference type="Gene3D" id="3.10.10.10">
    <property type="entry name" value="HIV Type 1 Reverse Transcriptase, subunit A, domain 1"/>
    <property type="match status" value="1"/>
</dbReference>
<protein>
    <recommendedName>
        <fullName evidence="2">RNase H type-1 domain-containing protein</fullName>
    </recommendedName>
</protein>
<dbReference type="EMBL" id="BJWL01000026">
    <property type="protein sequence ID" value="GFZ16740.1"/>
    <property type="molecule type" value="Genomic_DNA"/>
</dbReference>
<accession>A0A7J0H0V2</accession>
<dbReference type="SUPFAM" id="SSF53098">
    <property type="entry name" value="Ribonuclease H-like"/>
    <property type="match status" value="1"/>
</dbReference>
<proteinExistence type="predicted"/>
<dbReference type="Gene3D" id="3.30.70.270">
    <property type="match status" value="1"/>
</dbReference>
<evidence type="ECO:0000256" key="1">
    <source>
        <dbReference type="SAM" id="MobiDB-lite"/>
    </source>
</evidence>
<reference evidence="3 4" key="1">
    <citation type="submission" date="2019-07" db="EMBL/GenBank/DDBJ databases">
        <title>De Novo Assembly of kiwifruit Actinidia rufa.</title>
        <authorList>
            <person name="Sugita-Konishi S."/>
            <person name="Sato K."/>
            <person name="Mori E."/>
            <person name="Abe Y."/>
            <person name="Kisaki G."/>
            <person name="Hamano K."/>
            <person name="Suezawa K."/>
            <person name="Otani M."/>
            <person name="Fukuda T."/>
            <person name="Manabe T."/>
            <person name="Gomi K."/>
            <person name="Tabuchi M."/>
            <person name="Akimitsu K."/>
            <person name="Kataoka I."/>
        </authorList>
    </citation>
    <scope>NUCLEOTIDE SEQUENCE [LARGE SCALE GENOMIC DNA]</scope>
    <source>
        <strain evidence="4">cv. Fuchu</strain>
    </source>
</reference>
<feature type="compositionally biased region" description="Basic and acidic residues" evidence="1">
    <location>
        <begin position="138"/>
        <end position="157"/>
    </location>
</feature>
<feature type="domain" description="RNase H type-1" evidence="2">
    <location>
        <begin position="548"/>
        <end position="609"/>
    </location>
</feature>
<dbReference type="Pfam" id="PF13456">
    <property type="entry name" value="RVT_3"/>
    <property type="match status" value="1"/>
</dbReference>
<dbReference type="InterPro" id="IPR036397">
    <property type="entry name" value="RNaseH_sf"/>
</dbReference>
<dbReference type="InterPro" id="IPR012337">
    <property type="entry name" value="RNaseH-like_sf"/>
</dbReference>
<dbReference type="InterPro" id="IPR002156">
    <property type="entry name" value="RNaseH_domain"/>
</dbReference>
<comment type="caution">
    <text evidence="3">The sequence shown here is derived from an EMBL/GenBank/DDBJ whole genome shotgun (WGS) entry which is preliminary data.</text>
</comment>
<evidence type="ECO:0000313" key="3">
    <source>
        <dbReference type="EMBL" id="GFZ16740.1"/>
    </source>
</evidence>
<organism evidence="3 4">
    <name type="scientific">Actinidia rufa</name>
    <dbReference type="NCBI Taxonomy" id="165716"/>
    <lineage>
        <taxon>Eukaryota</taxon>
        <taxon>Viridiplantae</taxon>
        <taxon>Streptophyta</taxon>
        <taxon>Embryophyta</taxon>
        <taxon>Tracheophyta</taxon>
        <taxon>Spermatophyta</taxon>
        <taxon>Magnoliopsida</taxon>
        <taxon>eudicotyledons</taxon>
        <taxon>Gunneridae</taxon>
        <taxon>Pentapetalae</taxon>
        <taxon>asterids</taxon>
        <taxon>Ericales</taxon>
        <taxon>Actinidiaceae</taxon>
        <taxon>Actinidia</taxon>
    </lineage>
</organism>